<evidence type="ECO:0000313" key="1">
    <source>
        <dbReference type="EMBL" id="EFG55137.1"/>
    </source>
</evidence>
<evidence type="ECO:0000313" key="2">
    <source>
        <dbReference type="Proteomes" id="UP000004069"/>
    </source>
</evidence>
<accession>D4YUL4</accession>
<name>D4YUL4_9LACO</name>
<proteinExistence type="predicted"/>
<dbReference type="EMBL" id="ADNY01000048">
    <property type="protein sequence ID" value="EFG55137.1"/>
    <property type="molecule type" value="Genomic_DNA"/>
</dbReference>
<dbReference type="Proteomes" id="UP000004069">
    <property type="component" value="Unassembled WGS sequence"/>
</dbReference>
<sequence>MDFFNTNYNKEVRSMEINIAKDQLSMKNMEIDLDKINEALMPELSDSAEILMTAYPTKDKPY</sequence>
<protein>
    <submittedName>
        <fullName evidence="1">Uncharacterized protein</fullName>
    </submittedName>
</protein>
<keyword evidence="2" id="KW-1185">Reference proteome</keyword>
<gene>
    <name evidence="1" type="ORF">HMPREF0493_1225</name>
</gene>
<organism evidence="1 2">
    <name type="scientific">Lactobacillus amylolyticus DSM 11664</name>
    <dbReference type="NCBI Taxonomy" id="585524"/>
    <lineage>
        <taxon>Bacteria</taxon>
        <taxon>Bacillati</taxon>
        <taxon>Bacillota</taxon>
        <taxon>Bacilli</taxon>
        <taxon>Lactobacillales</taxon>
        <taxon>Lactobacillaceae</taxon>
        <taxon>Lactobacillus</taxon>
    </lineage>
</organism>
<reference evidence="1 2" key="1">
    <citation type="submission" date="2010-04" db="EMBL/GenBank/DDBJ databases">
        <authorList>
            <person name="Muzny D."/>
            <person name="Qin X."/>
            <person name="Deng J."/>
            <person name="Jiang H."/>
            <person name="Liu Y."/>
            <person name="Qu J."/>
            <person name="Song X.-Z."/>
            <person name="Zhang L."/>
            <person name="Thornton R."/>
            <person name="Coyle M."/>
            <person name="Francisco L."/>
            <person name="Jackson L."/>
            <person name="Javaid M."/>
            <person name="Korchina V."/>
            <person name="Kovar C."/>
            <person name="Mata R."/>
            <person name="Mathew T."/>
            <person name="Ngo R."/>
            <person name="Nguyen L."/>
            <person name="Nguyen N."/>
            <person name="Okwuonu G."/>
            <person name="Ongeri F."/>
            <person name="Pham C."/>
            <person name="Simmons D."/>
            <person name="Wilczek-Boney K."/>
            <person name="Hale W."/>
            <person name="Jakkamsetti A."/>
            <person name="Pham P."/>
            <person name="Ruth R."/>
            <person name="San Lucas F."/>
            <person name="Warren J."/>
            <person name="Zhang J."/>
            <person name="Zhao Z."/>
            <person name="Zhou C."/>
            <person name="Zhu D."/>
            <person name="Lee S."/>
            <person name="Bess C."/>
            <person name="Blankenburg K."/>
            <person name="Forbes L."/>
            <person name="Fu Q."/>
            <person name="Gubbala S."/>
            <person name="Hirani K."/>
            <person name="Jayaseelan J.C."/>
            <person name="Lara F."/>
            <person name="Munidasa M."/>
            <person name="Palculict T."/>
            <person name="Patil S."/>
            <person name="Pu L.-L."/>
            <person name="Saada N."/>
            <person name="Tang L."/>
            <person name="Weissenberger G."/>
            <person name="Zhu Y."/>
            <person name="Hemphill L."/>
            <person name="Shang Y."/>
            <person name="Youmans B."/>
            <person name="Ayvaz T."/>
            <person name="Ross M."/>
            <person name="Santibanez J."/>
            <person name="Aqrawi P."/>
            <person name="Gross S."/>
            <person name="Joshi V."/>
            <person name="Fowler G."/>
            <person name="Nazareth L."/>
            <person name="Reid J."/>
            <person name="Worley K."/>
            <person name="Petrosino J."/>
            <person name="Highlander S."/>
            <person name="Gibbs R."/>
        </authorList>
    </citation>
    <scope>NUCLEOTIDE SEQUENCE [LARGE SCALE GENOMIC DNA]</scope>
    <source>
        <strain evidence="1 2">DSM 11664</strain>
    </source>
</reference>
<dbReference type="AlphaFoldDB" id="D4YUL4"/>
<comment type="caution">
    <text evidence="1">The sequence shown here is derived from an EMBL/GenBank/DDBJ whole genome shotgun (WGS) entry which is preliminary data.</text>
</comment>